<evidence type="ECO:0000313" key="2">
    <source>
        <dbReference type="Proteomes" id="UP000838756"/>
    </source>
</evidence>
<dbReference type="AlphaFoldDB" id="A0A8S4RY24"/>
<sequence>MGRAHSSENRCTLGFQGAGMGTPNRGLYVLSVRSGIVEGVWKVEDDDDEFKSGEWFASASSRAHPIPPVTPPVATPQVAIGKCRSEKEKERILVQVVPQLSDVQPILSQLVA</sequence>
<reference evidence="1" key="1">
    <citation type="submission" date="2022-03" db="EMBL/GenBank/DDBJ databases">
        <authorList>
            <person name="Lindestad O."/>
        </authorList>
    </citation>
    <scope>NUCLEOTIDE SEQUENCE</scope>
</reference>
<keyword evidence="2" id="KW-1185">Reference proteome</keyword>
<organism evidence="1 2">
    <name type="scientific">Pararge aegeria aegeria</name>
    <dbReference type="NCBI Taxonomy" id="348720"/>
    <lineage>
        <taxon>Eukaryota</taxon>
        <taxon>Metazoa</taxon>
        <taxon>Ecdysozoa</taxon>
        <taxon>Arthropoda</taxon>
        <taxon>Hexapoda</taxon>
        <taxon>Insecta</taxon>
        <taxon>Pterygota</taxon>
        <taxon>Neoptera</taxon>
        <taxon>Endopterygota</taxon>
        <taxon>Lepidoptera</taxon>
        <taxon>Glossata</taxon>
        <taxon>Ditrysia</taxon>
        <taxon>Papilionoidea</taxon>
        <taxon>Nymphalidae</taxon>
        <taxon>Satyrinae</taxon>
        <taxon>Satyrini</taxon>
        <taxon>Parargina</taxon>
        <taxon>Pararge</taxon>
    </lineage>
</organism>
<dbReference type="Proteomes" id="UP000838756">
    <property type="component" value="Unassembled WGS sequence"/>
</dbReference>
<proteinExistence type="predicted"/>
<protein>
    <submittedName>
        <fullName evidence="1">Jg6613 protein</fullName>
    </submittedName>
</protein>
<gene>
    <name evidence="1" type="primary">jg6613</name>
    <name evidence="1" type="ORF">PAEG_LOCUS18438</name>
</gene>
<comment type="caution">
    <text evidence="1">The sequence shown here is derived from an EMBL/GenBank/DDBJ whole genome shotgun (WGS) entry which is preliminary data.</text>
</comment>
<evidence type="ECO:0000313" key="1">
    <source>
        <dbReference type="EMBL" id="CAH2242081.1"/>
    </source>
</evidence>
<accession>A0A8S4RY24</accession>
<dbReference type="EMBL" id="CAKXAJ010025619">
    <property type="protein sequence ID" value="CAH2242081.1"/>
    <property type="molecule type" value="Genomic_DNA"/>
</dbReference>
<name>A0A8S4RY24_9NEOP</name>